<feature type="compositionally biased region" description="Basic residues" evidence="1">
    <location>
        <begin position="36"/>
        <end position="54"/>
    </location>
</feature>
<keyword evidence="3" id="KW-1185">Reference proteome</keyword>
<dbReference type="EMBL" id="KZ501821">
    <property type="protein sequence ID" value="PKU88127.1"/>
    <property type="molecule type" value="Genomic_DNA"/>
</dbReference>
<dbReference type="AlphaFoldDB" id="A0A2I0XJN9"/>
<evidence type="ECO:0000313" key="2">
    <source>
        <dbReference type="EMBL" id="PKU88127.1"/>
    </source>
</evidence>
<evidence type="ECO:0000256" key="1">
    <source>
        <dbReference type="SAM" id="MobiDB-lite"/>
    </source>
</evidence>
<gene>
    <name evidence="2" type="ORF">MA16_Dca014561</name>
</gene>
<sequence length="54" mass="6227">MEQCIFERKKLPKGWCGILTHLIGGRNHEPSDGVARKKRRAMCGHSISRKRKKP</sequence>
<organism evidence="2 3">
    <name type="scientific">Dendrobium catenatum</name>
    <dbReference type="NCBI Taxonomy" id="906689"/>
    <lineage>
        <taxon>Eukaryota</taxon>
        <taxon>Viridiplantae</taxon>
        <taxon>Streptophyta</taxon>
        <taxon>Embryophyta</taxon>
        <taxon>Tracheophyta</taxon>
        <taxon>Spermatophyta</taxon>
        <taxon>Magnoliopsida</taxon>
        <taxon>Liliopsida</taxon>
        <taxon>Asparagales</taxon>
        <taxon>Orchidaceae</taxon>
        <taxon>Epidendroideae</taxon>
        <taxon>Malaxideae</taxon>
        <taxon>Dendrobiinae</taxon>
        <taxon>Dendrobium</taxon>
    </lineage>
</organism>
<dbReference type="Proteomes" id="UP000233837">
    <property type="component" value="Unassembled WGS sequence"/>
</dbReference>
<reference evidence="2 3" key="2">
    <citation type="journal article" date="2017" name="Nature">
        <title>The Apostasia genome and the evolution of orchids.</title>
        <authorList>
            <person name="Zhang G.Q."/>
            <person name="Liu K.W."/>
            <person name="Li Z."/>
            <person name="Lohaus R."/>
            <person name="Hsiao Y.Y."/>
            <person name="Niu S.C."/>
            <person name="Wang J.Y."/>
            <person name="Lin Y.C."/>
            <person name="Xu Q."/>
            <person name="Chen L.J."/>
            <person name="Yoshida K."/>
            <person name="Fujiwara S."/>
            <person name="Wang Z.W."/>
            <person name="Zhang Y.Q."/>
            <person name="Mitsuda N."/>
            <person name="Wang M."/>
            <person name="Liu G.H."/>
            <person name="Pecoraro L."/>
            <person name="Huang H.X."/>
            <person name="Xiao X.J."/>
            <person name="Lin M."/>
            <person name="Wu X.Y."/>
            <person name="Wu W.L."/>
            <person name="Chen Y.Y."/>
            <person name="Chang S.B."/>
            <person name="Sakamoto S."/>
            <person name="Ohme-Takagi M."/>
            <person name="Yagi M."/>
            <person name="Zeng S.J."/>
            <person name="Shen C.Y."/>
            <person name="Yeh C.M."/>
            <person name="Luo Y.B."/>
            <person name="Tsai W.C."/>
            <person name="Van de Peer Y."/>
            <person name="Liu Z.J."/>
        </authorList>
    </citation>
    <scope>NUCLEOTIDE SEQUENCE [LARGE SCALE GENOMIC DNA]</scope>
    <source>
        <tissue evidence="2">The whole plant</tissue>
    </source>
</reference>
<evidence type="ECO:0000313" key="3">
    <source>
        <dbReference type="Proteomes" id="UP000233837"/>
    </source>
</evidence>
<protein>
    <submittedName>
        <fullName evidence="2">Uncharacterized protein</fullName>
    </submittedName>
</protein>
<feature type="region of interest" description="Disordered" evidence="1">
    <location>
        <begin position="27"/>
        <end position="54"/>
    </location>
</feature>
<accession>A0A2I0XJN9</accession>
<proteinExistence type="predicted"/>
<name>A0A2I0XJN9_9ASPA</name>
<reference evidence="2 3" key="1">
    <citation type="journal article" date="2016" name="Sci. Rep.">
        <title>The Dendrobium catenatum Lindl. genome sequence provides insights into polysaccharide synthase, floral development and adaptive evolution.</title>
        <authorList>
            <person name="Zhang G.Q."/>
            <person name="Xu Q."/>
            <person name="Bian C."/>
            <person name="Tsai W.C."/>
            <person name="Yeh C.M."/>
            <person name="Liu K.W."/>
            <person name="Yoshida K."/>
            <person name="Zhang L.S."/>
            <person name="Chang S.B."/>
            <person name="Chen F."/>
            <person name="Shi Y."/>
            <person name="Su Y.Y."/>
            <person name="Zhang Y.Q."/>
            <person name="Chen L.J."/>
            <person name="Yin Y."/>
            <person name="Lin M."/>
            <person name="Huang H."/>
            <person name="Deng H."/>
            <person name="Wang Z.W."/>
            <person name="Zhu S.L."/>
            <person name="Zhao X."/>
            <person name="Deng C."/>
            <person name="Niu S.C."/>
            <person name="Huang J."/>
            <person name="Wang M."/>
            <person name="Liu G.H."/>
            <person name="Yang H.J."/>
            <person name="Xiao X.J."/>
            <person name="Hsiao Y.Y."/>
            <person name="Wu W.L."/>
            <person name="Chen Y.Y."/>
            <person name="Mitsuda N."/>
            <person name="Ohme-Takagi M."/>
            <person name="Luo Y.B."/>
            <person name="Van de Peer Y."/>
            <person name="Liu Z.J."/>
        </authorList>
    </citation>
    <scope>NUCLEOTIDE SEQUENCE [LARGE SCALE GENOMIC DNA]</scope>
    <source>
        <tissue evidence="2">The whole plant</tissue>
    </source>
</reference>